<reference evidence="2" key="1">
    <citation type="submission" date="2016-10" db="EMBL/GenBank/DDBJ databases">
        <authorList>
            <person name="Varghese N."/>
            <person name="Submissions S."/>
        </authorList>
    </citation>
    <scope>NUCLEOTIDE SEQUENCE [LARGE SCALE GENOMIC DNA]</scope>
    <source>
        <strain evidence="2">DSM 25329</strain>
    </source>
</reference>
<dbReference type="AlphaFoldDB" id="A0A1G7IT39"/>
<dbReference type="Proteomes" id="UP000198748">
    <property type="component" value="Unassembled WGS sequence"/>
</dbReference>
<sequence>MLTINEPLEDVRMKVSRLQTSIEQHPYFHGVPSIQRRKEKNGYYLHANDDLPEIRWMAYELISTINCRFEAIVARKIYGIFERKHNRNEAEFYADMLSHLLKNKLNKYDRLILNIASRSNCTTHSNLKRGLEKSIKRSILRNPGQANDCEVFFNVQEPTLEPILNIADYFCWAIQRIFEKGETRFYDFVSNKVSQVIDIYDFENFRKPNGNSGAHYGKRRKLTSENLIK</sequence>
<gene>
    <name evidence="1" type="ORF">SAMN04487996_10990</name>
</gene>
<name>A0A1G7IT39_9BACT</name>
<proteinExistence type="predicted"/>
<organism evidence="1 2">
    <name type="scientific">Dyadobacter soli</name>
    <dbReference type="NCBI Taxonomy" id="659014"/>
    <lineage>
        <taxon>Bacteria</taxon>
        <taxon>Pseudomonadati</taxon>
        <taxon>Bacteroidota</taxon>
        <taxon>Cytophagia</taxon>
        <taxon>Cytophagales</taxon>
        <taxon>Spirosomataceae</taxon>
        <taxon>Dyadobacter</taxon>
    </lineage>
</organism>
<protein>
    <submittedName>
        <fullName evidence="1">Uncharacterized protein</fullName>
    </submittedName>
</protein>
<keyword evidence="2" id="KW-1185">Reference proteome</keyword>
<dbReference type="EMBL" id="FNAN01000009">
    <property type="protein sequence ID" value="SDF15837.1"/>
    <property type="molecule type" value="Genomic_DNA"/>
</dbReference>
<evidence type="ECO:0000313" key="1">
    <source>
        <dbReference type="EMBL" id="SDF15837.1"/>
    </source>
</evidence>
<accession>A0A1G7IT39</accession>
<evidence type="ECO:0000313" key="2">
    <source>
        <dbReference type="Proteomes" id="UP000198748"/>
    </source>
</evidence>